<dbReference type="AlphaFoldDB" id="A0AAW0RIM9"/>
<comment type="caution">
    <text evidence="2">The sequence shown here is derived from an EMBL/GenBank/DDBJ whole genome shotgun (WGS) entry which is preliminary data.</text>
</comment>
<feature type="compositionally biased region" description="Low complexity" evidence="1">
    <location>
        <begin position="511"/>
        <end position="523"/>
    </location>
</feature>
<reference evidence="2 3" key="1">
    <citation type="submission" date="2020-02" db="EMBL/GenBank/DDBJ databases">
        <title>Comparative genomics of the hypocrealean fungal genus Beauvera.</title>
        <authorList>
            <person name="Showalter D.N."/>
            <person name="Bushley K.E."/>
            <person name="Rehner S.A."/>
        </authorList>
    </citation>
    <scope>NUCLEOTIDE SEQUENCE [LARGE SCALE GENOMIC DNA]</scope>
    <source>
        <strain evidence="2 3">ARSEF4384</strain>
    </source>
</reference>
<feature type="compositionally biased region" description="Basic and acidic residues" evidence="1">
    <location>
        <begin position="559"/>
        <end position="569"/>
    </location>
</feature>
<organism evidence="2 3">
    <name type="scientific">Beauveria asiatica</name>
    <dbReference type="NCBI Taxonomy" id="1069075"/>
    <lineage>
        <taxon>Eukaryota</taxon>
        <taxon>Fungi</taxon>
        <taxon>Dikarya</taxon>
        <taxon>Ascomycota</taxon>
        <taxon>Pezizomycotina</taxon>
        <taxon>Sordariomycetes</taxon>
        <taxon>Hypocreomycetidae</taxon>
        <taxon>Hypocreales</taxon>
        <taxon>Cordycipitaceae</taxon>
        <taxon>Beauveria</taxon>
    </lineage>
</organism>
<name>A0AAW0RIM9_9HYPO</name>
<dbReference type="EMBL" id="JAAHCF010000772">
    <property type="protein sequence ID" value="KAK8142028.1"/>
    <property type="molecule type" value="Genomic_DNA"/>
</dbReference>
<accession>A0AAW0RIM9</accession>
<evidence type="ECO:0000313" key="2">
    <source>
        <dbReference type="EMBL" id="KAK8142028.1"/>
    </source>
</evidence>
<evidence type="ECO:0000313" key="3">
    <source>
        <dbReference type="Proteomes" id="UP001397290"/>
    </source>
</evidence>
<keyword evidence="3" id="KW-1185">Reference proteome</keyword>
<dbReference type="InterPro" id="IPR027796">
    <property type="entry name" value="OTT_1508_deam-like"/>
</dbReference>
<feature type="compositionally biased region" description="Polar residues" evidence="1">
    <location>
        <begin position="468"/>
        <end position="481"/>
    </location>
</feature>
<feature type="compositionally biased region" description="Basic residues" evidence="1">
    <location>
        <begin position="451"/>
        <end position="460"/>
    </location>
</feature>
<dbReference type="Pfam" id="PF14441">
    <property type="entry name" value="OTT_1508_deam"/>
    <property type="match status" value="1"/>
</dbReference>
<feature type="region of interest" description="Disordered" evidence="1">
    <location>
        <begin position="447"/>
        <end position="530"/>
    </location>
</feature>
<feature type="region of interest" description="Disordered" evidence="1">
    <location>
        <begin position="542"/>
        <end position="569"/>
    </location>
</feature>
<protein>
    <submittedName>
        <fullName evidence="2">Uncharacterized protein</fullName>
    </submittedName>
</protein>
<sequence>MAQSAYVACAHNISLLHLLQKVPEPPSVNLAPPVEHDATSYTLELATERSLAGALAFVSSVTDSPNCITAVCIQEQEQEQCRKLQVRVAINKKNPTENDGTLGIICRGFNQMFARLSDFDGGNCENDLFVQIVSLCRPRILCRLGYQKKTASRCRSPLDSVLDRARQSLLQLRKGVQVPKMAKYHENASSMSAQIEQFLDKSADLVKVIRSWTMHKTDNELCAVIHGLYDLVATDKCKAVIDLIPDRLMEPTSREGLVKMLQKGSRYRHVARLLYRAAKKYPIVRRIEAVAVQLPEHSFQRASPSWPPSSLKETSSRVLAAPNHSIDRLCHALNTSADEASTAFEAQTHKTLTEGKFHAEVQLLGQILSQPSHTPPRVVCASKDACFLCNCLLRAHAKLYTPRCHGKLYPAWRLPMTAEFRPLQVALNQMLEQRIRSSAAAALLHSVGAGRQRRRGRRQHLYPDPCESTCSTAMRSDTTVAGKSAGSADGGPLEDGGSVSGSSAAKDDSVPSKTSCSSSSMASLRAEESGRLMGEEAAALMEKDGSLDSSSSSDTATPVEKETTQSLVSRDRWLNGRHWTVSQSYALAQGEVVASSIPPNTASKMYTAELLRVQLEYTNTRHRAGDDDQTHLKYQIQQLTAHEARTLREGSSRPIYI</sequence>
<proteinExistence type="predicted"/>
<dbReference type="Proteomes" id="UP001397290">
    <property type="component" value="Unassembled WGS sequence"/>
</dbReference>
<evidence type="ECO:0000256" key="1">
    <source>
        <dbReference type="SAM" id="MobiDB-lite"/>
    </source>
</evidence>
<gene>
    <name evidence="2" type="ORF">G3M48_009457</name>
</gene>